<protein>
    <submittedName>
        <fullName evidence="1">Uncharacterized protein</fullName>
    </submittedName>
</protein>
<reference evidence="1 2" key="1">
    <citation type="submission" date="2018-08" db="EMBL/GenBank/DDBJ databases">
        <title>A genome reference for cultivated species of the human gut microbiota.</title>
        <authorList>
            <person name="Zou Y."/>
            <person name="Xue W."/>
            <person name="Luo G."/>
        </authorList>
    </citation>
    <scope>NUCLEOTIDE SEQUENCE [LARGE SCALE GENOMIC DNA]</scope>
    <source>
        <strain evidence="1 2">AM16-54</strain>
    </source>
</reference>
<organism evidence="1 2">
    <name type="scientific">Segatella copri</name>
    <dbReference type="NCBI Taxonomy" id="165179"/>
    <lineage>
        <taxon>Bacteria</taxon>
        <taxon>Pseudomonadati</taxon>
        <taxon>Bacteroidota</taxon>
        <taxon>Bacteroidia</taxon>
        <taxon>Bacteroidales</taxon>
        <taxon>Prevotellaceae</taxon>
        <taxon>Segatella</taxon>
    </lineage>
</organism>
<evidence type="ECO:0000313" key="2">
    <source>
        <dbReference type="Proteomes" id="UP000284548"/>
    </source>
</evidence>
<comment type="caution">
    <text evidence="1">The sequence shown here is derived from an EMBL/GenBank/DDBJ whole genome shotgun (WGS) entry which is preliminary data.</text>
</comment>
<proteinExistence type="predicted"/>
<evidence type="ECO:0000313" key="1">
    <source>
        <dbReference type="EMBL" id="RHH81438.1"/>
    </source>
</evidence>
<accession>A0A3R6HQZ1</accession>
<dbReference type="AlphaFoldDB" id="A0A3R6HQZ1"/>
<dbReference type="Proteomes" id="UP000284548">
    <property type="component" value="Unassembled WGS sequence"/>
</dbReference>
<dbReference type="EMBL" id="QRKB01000025">
    <property type="protein sequence ID" value="RHH81438.1"/>
    <property type="molecule type" value="Genomic_DNA"/>
</dbReference>
<sequence>MARKDLTITLYMSELIYDFQNKAFLTGRSRRAADMDAEAASNIQASDDEEDKNQALRSIQNAYSQLLVELSESVRTGSGTTASNELIDGDTNITINLSLPSNYPLALKDALTSSIHDYIINKALMDWFVITNPNEAKTYSELSVTAIKNLHETFNRRERPSRTAPNE</sequence>
<name>A0A3R6HQZ1_9BACT</name>
<gene>
    <name evidence="1" type="ORF">DW192_10275</name>
</gene>